<name>A0A3M7T3S3_BRAPC</name>
<organism evidence="1 2">
    <name type="scientific">Brachionus plicatilis</name>
    <name type="common">Marine rotifer</name>
    <name type="synonym">Brachionus muelleri</name>
    <dbReference type="NCBI Taxonomy" id="10195"/>
    <lineage>
        <taxon>Eukaryota</taxon>
        <taxon>Metazoa</taxon>
        <taxon>Spiralia</taxon>
        <taxon>Gnathifera</taxon>
        <taxon>Rotifera</taxon>
        <taxon>Eurotatoria</taxon>
        <taxon>Monogononta</taxon>
        <taxon>Pseudotrocha</taxon>
        <taxon>Ploima</taxon>
        <taxon>Brachionidae</taxon>
        <taxon>Brachionus</taxon>
    </lineage>
</organism>
<protein>
    <submittedName>
        <fullName evidence="1">Uncharacterized protein</fullName>
    </submittedName>
</protein>
<evidence type="ECO:0000313" key="2">
    <source>
        <dbReference type="Proteomes" id="UP000276133"/>
    </source>
</evidence>
<dbReference type="EMBL" id="REGN01000328">
    <property type="protein sequence ID" value="RNA42683.1"/>
    <property type="molecule type" value="Genomic_DNA"/>
</dbReference>
<dbReference type="Proteomes" id="UP000276133">
    <property type="component" value="Unassembled WGS sequence"/>
</dbReference>
<gene>
    <name evidence="1" type="ORF">BpHYR1_053306</name>
</gene>
<comment type="caution">
    <text evidence="1">The sequence shown here is derived from an EMBL/GenBank/DDBJ whole genome shotgun (WGS) entry which is preliminary data.</text>
</comment>
<accession>A0A3M7T3S3</accession>
<dbReference type="AlphaFoldDB" id="A0A3M7T3S3"/>
<evidence type="ECO:0000313" key="1">
    <source>
        <dbReference type="EMBL" id="RNA42683.1"/>
    </source>
</evidence>
<keyword evidence="2" id="KW-1185">Reference proteome</keyword>
<proteinExistence type="predicted"/>
<sequence>MNLKFLKIRDNTFSNLYFTRKLSSKLQNLSIIIIEYIEFTFKDNQQTIPLTPIHLFNFINLKKKYILFNNNKDEFSVVLRI</sequence>
<reference evidence="1 2" key="1">
    <citation type="journal article" date="2018" name="Sci. Rep.">
        <title>Genomic signatures of local adaptation to the degree of environmental predictability in rotifers.</title>
        <authorList>
            <person name="Franch-Gras L."/>
            <person name="Hahn C."/>
            <person name="Garcia-Roger E.M."/>
            <person name="Carmona M.J."/>
            <person name="Serra M."/>
            <person name="Gomez A."/>
        </authorList>
    </citation>
    <scope>NUCLEOTIDE SEQUENCE [LARGE SCALE GENOMIC DNA]</scope>
    <source>
        <strain evidence="1">HYR1</strain>
    </source>
</reference>